<keyword evidence="1" id="KW-0812">Transmembrane</keyword>
<dbReference type="Proteomes" id="UP001497453">
    <property type="component" value="Chromosome 5"/>
</dbReference>
<feature type="transmembrane region" description="Helical" evidence="1">
    <location>
        <begin position="127"/>
        <end position="144"/>
    </location>
</feature>
<name>A0ABP1DNN2_9APHY</name>
<evidence type="ECO:0000313" key="3">
    <source>
        <dbReference type="Proteomes" id="UP001497453"/>
    </source>
</evidence>
<proteinExistence type="predicted"/>
<keyword evidence="1" id="KW-0472">Membrane</keyword>
<evidence type="ECO:0000313" key="2">
    <source>
        <dbReference type="EMBL" id="CAL1709446.1"/>
    </source>
</evidence>
<dbReference type="EMBL" id="OZ037948">
    <property type="protein sequence ID" value="CAL1709446.1"/>
    <property type="molecule type" value="Genomic_DNA"/>
</dbReference>
<evidence type="ECO:0000256" key="1">
    <source>
        <dbReference type="SAM" id="Phobius"/>
    </source>
</evidence>
<sequence>MLQGERLVVLRRRRRCWTGLCSAVAVRSSVRGSASFAVFPSKRDTFSFLLNIWDAFFPFANTSNILALRFAAYDNCKQVRDCLPSYQLHPCCKNLEPLFFVLLYQLLPHFLPVLILAIVLMTYLDELLHDILLFFLIFFVRFCFSLHSLKRSLTYITGTTNATPITKYFNRMVYCILRTHSFLTTITIAGHLDLFRSISFIVRVGL</sequence>
<protein>
    <submittedName>
        <fullName evidence="2">Uncharacterized protein</fullName>
    </submittedName>
</protein>
<feature type="transmembrane region" description="Helical" evidence="1">
    <location>
        <begin position="98"/>
        <end position="121"/>
    </location>
</feature>
<gene>
    <name evidence="2" type="ORF">GFSPODELE1_LOCUS7352</name>
</gene>
<reference evidence="3" key="1">
    <citation type="submission" date="2024-04" db="EMBL/GenBank/DDBJ databases">
        <authorList>
            <person name="Shaw F."/>
            <person name="Minotto A."/>
        </authorList>
    </citation>
    <scope>NUCLEOTIDE SEQUENCE [LARGE SCALE GENOMIC DNA]</scope>
</reference>
<accession>A0ABP1DNN2</accession>
<keyword evidence="1" id="KW-1133">Transmembrane helix</keyword>
<keyword evidence="3" id="KW-1185">Reference proteome</keyword>
<organism evidence="2 3">
    <name type="scientific">Somion occarium</name>
    <dbReference type="NCBI Taxonomy" id="3059160"/>
    <lineage>
        <taxon>Eukaryota</taxon>
        <taxon>Fungi</taxon>
        <taxon>Dikarya</taxon>
        <taxon>Basidiomycota</taxon>
        <taxon>Agaricomycotina</taxon>
        <taxon>Agaricomycetes</taxon>
        <taxon>Polyporales</taxon>
        <taxon>Cerrenaceae</taxon>
        <taxon>Somion</taxon>
    </lineage>
</organism>